<dbReference type="Proteomes" id="UP000679307">
    <property type="component" value="Chromosome"/>
</dbReference>
<proteinExistence type="predicted"/>
<reference evidence="2 3" key="1">
    <citation type="submission" date="2021-05" db="EMBL/GenBank/DDBJ databases">
        <title>Complete genome of Nocardioides aquaticus KCTC 9944T isolated from meromictic and hypersaline Ekho Lake, Antarctica.</title>
        <authorList>
            <person name="Hwang K."/>
            <person name="Kim K.M."/>
            <person name="Choe H."/>
        </authorList>
    </citation>
    <scope>NUCLEOTIDE SEQUENCE [LARGE SCALE GENOMIC DNA]</scope>
    <source>
        <strain evidence="2 3">KCTC 9944</strain>
    </source>
</reference>
<feature type="chain" id="PRO_5046405581" evidence="1">
    <location>
        <begin position="36"/>
        <end position="140"/>
    </location>
</feature>
<sequence>MWTPRLPARRLPLFAVAVVCSATLIPISTASTASAASWTTLSGVDGAAPQACKVPVGDGRAFKVRTRLVNRSSQTAQATFTVRRGGSLVDRARFSTEPGQTTAVKVLRVPDARTHRLGYGFSTPDGGLGDIDALGLLRRC</sequence>
<evidence type="ECO:0000313" key="3">
    <source>
        <dbReference type="Proteomes" id="UP000679307"/>
    </source>
</evidence>
<organism evidence="2 3">
    <name type="scientific">Nocardioides aquaticus</name>
    <dbReference type="NCBI Taxonomy" id="160826"/>
    <lineage>
        <taxon>Bacteria</taxon>
        <taxon>Bacillati</taxon>
        <taxon>Actinomycetota</taxon>
        <taxon>Actinomycetes</taxon>
        <taxon>Propionibacteriales</taxon>
        <taxon>Nocardioidaceae</taxon>
        <taxon>Nocardioides</taxon>
    </lineage>
</organism>
<dbReference type="RefSeq" id="WP_214059041.1">
    <property type="nucleotide sequence ID" value="NZ_BAAAHS010000102.1"/>
</dbReference>
<accession>A0ABX8EKJ5</accession>
<feature type="signal peptide" evidence="1">
    <location>
        <begin position="1"/>
        <end position="35"/>
    </location>
</feature>
<dbReference type="EMBL" id="CP075371">
    <property type="protein sequence ID" value="QVT79622.1"/>
    <property type="molecule type" value="Genomic_DNA"/>
</dbReference>
<keyword evidence="1" id="KW-0732">Signal</keyword>
<name>A0ABX8EKJ5_9ACTN</name>
<protein>
    <submittedName>
        <fullName evidence="2">Uncharacterized protein</fullName>
    </submittedName>
</protein>
<gene>
    <name evidence="2" type="ORF">ENKNEFLB_02005</name>
</gene>
<evidence type="ECO:0000313" key="2">
    <source>
        <dbReference type="EMBL" id="QVT79622.1"/>
    </source>
</evidence>
<keyword evidence="3" id="KW-1185">Reference proteome</keyword>
<evidence type="ECO:0000256" key="1">
    <source>
        <dbReference type="SAM" id="SignalP"/>
    </source>
</evidence>